<dbReference type="OrthoDB" id="3431997at2759"/>
<evidence type="ECO:0000313" key="2">
    <source>
        <dbReference type="Proteomes" id="UP000030151"/>
    </source>
</evidence>
<evidence type="ECO:0000313" key="1">
    <source>
        <dbReference type="EMBL" id="EXU97699.1"/>
    </source>
</evidence>
<accession>A0A0A1UQM5</accession>
<dbReference type="eggNOG" id="ENOG502SVRN">
    <property type="taxonomic scope" value="Eukaryota"/>
</dbReference>
<sequence>MTASTATRYDVHRPAFSYHYNVTAHDSKQTLYYCNVTRFTKSCTPDLVLHAGRDKAAPPVALAHILQFSQSFKIGFGSRADVDAVEWEDLTRSNAGGSDHRWEMTLAGHGRISLVWKRTTAVTADGASLPITSHRGHRGHRGWKLIEESTPGEILAVFTFDRVFGRRGILQVDVDYGEKFTVGVLMSILTLYERGEER</sequence>
<name>A0A0A1UQM5_9HYPO</name>
<dbReference type="EMBL" id="JELW01000034">
    <property type="protein sequence ID" value="EXU97699.1"/>
    <property type="molecule type" value="Genomic_DNA"/>
</dbReference>
<evidence type="ECO:0008006" key="3">
    <source>
        <dbReference type="Google" id="ProtNLM"/>
    </source>
</evidence>
<proteinExistence type="predicted"/>
<organism evidence="1 2">
    <name type="scientific">Metarhizium robertsii</name>
    <dbReference type="NCBI Taxonomy" id="568076"/>
    <lineage>
        <taxon>Eukaryota</taxon>
        <taxon>Fungi</taxon>
        <taxon>Dikarya</taxon>
        <taxon>Ascomycota</taxon>
        <taxon>Pezizomycotina</taxon>
        <taxon>Sordariomycetes</taxon>
        <taxon>Hypocreomycetidae</taxon>
        <taxon>Hypocreales</taxon>
        <taxon>Clavicipitaceae</taxon>
        <taxon>Metarhizium</taxon>
    </lineage>
</organism>
<protein>
    <recommendedName>
        <fullName evidence="3">C6 zinc finger domain protein</fullName>
    </recommendedName>
</protein>
<comment type="caution">
    <text evidence="1">The sequence shown here is derived from an EMBL/GenBank/DDBJ whole genome shotgun (WGS) entry which is preliminary data.</text>
</comment>
<dbReference type="HOGENOM" id="CLU_095026_0_0_1"/>
<dbReference type="Proteomes" id="UP000030151">
    <property type="component" value="Unassembled WGS sequence"/>
</dbReference>
<gene>
    <name evidence="1" type="ORF">X797_009254</name>
</gene>
<reference evidence="1 2" key="1">
    <citation type="submission" date="2014-02" db="EMBL/GenBank/DDBJ databases">
        <title>The genome sequence of the entomopathogenic fungus Metarhizium robertsii ARSEF 2575.</title>
        <authorList>
            <person name="Giuliano Garisto Donzelli B."/>
            <person name="Roe B.A."/>
            <person name="Macmil S.L."/>
            <person name="Krasnoff S.B."/>
            <person name="Gibson D.M."/>
        </authorList>
    </citation>
    <scope>NUCLEOTIDE SEQUENCE [LARGE SCALE GENOMIC DNA]</scope>
    <source>
        <strain evidence="1 2">ARSEF 2575</strain>
    </source>
</reference>
<dbReference type="AlphaFoldDB" id="A0A0A1UQM5"/>